<keyword evidence="3" id="KW-1185">Reference proteome</keyword>
<protein>
    <submittedName>
        <fullName evidence="2">Uncharacterized protein</fullName>
    </submittedName>
</protein>
<dbReference type="InterPro" id="IPR021858">
    <property type="entry name" value="Fun_TF"/>
</dbReference>
<evidence type="ECO:0000313" key="2">
    <source>
        <dbReference type="EMBL" id="PKX96899.1"/>
    </source>
</evidence>
<feature type="compositionally biased region" description="Polar residues" evidence="1">
    <location>
        <begin position="62"/>
        <end position="83"/>
    </location>
</feature>
<dbReference type="GeneID" id="36529277"/>
<dbReference type="VEuPathDB" id="FungiDB:P174DRAFT_363820"/>
<dbReference type="OMA" id="DAMNMYF"/>
<sequence>MSKSPLRPGPSKEERGFMFVDFQADVSQAIGVGRQKKAFLSKLAHQRRKQESINRLKYSRPFRNNISQEGNPPQQTAPSEANSMQAPAKHEIWSLTRYVGQGYVDPFDTYSVPMTDAMNMYFYHYRVRVVSFAYPLDAARMSIFWSRNAVVSPALLQTFLFLAATHKAALESNQGVSSQVIQKTFRDSIRFRVNAIRILNDLLQDPTTAAAESTIMLVGAIMAFEALNAEFKSLQAHMKGLKTLIRLKGGLHALDHMTLSKIYQYNALLISVSDVASAALQNSRPSFPMVPRFRSGILQEARMFHRGVSDFRSGIPAALTSLGTRFARTSWYSELDSSMKYTIDVCQRLLLHLEMATIMPNVVMPTDNDLYLLFQHHLLSLHYPIRKNDLNEPIRRTLFIYLFLWVSYFQSFPIMQHLVDALRESLVLRLPYLEVTAPDLLFWILFIGGMASQGYSSHPWFVVHIRAMAVRLELEQWDKARPVLMEFFYTGQPGQKEAEDLWNELLAPSYPYIAPKTALAALEIHRTN</sequence>
<name>A0A2I1CGZ9_ASPN1</name>
<dbReference type="PANTHER" id="PTHR37540">
    <property type="entry name" value="TRANSCRIPTION FACTOR (ACR-2), PUTATIVE-RELATED-RELATED"/>
    <property type="match status" value="1"/>
</dbReference>
<dbReference type="AlphaFoldDB" id="A0A2I1CGZ9"/>
<dbReference type="Proteomes" id="UP000234474">
    <property type="component" value="Unassembled WGS sequence"/>
</dbReference>
<organism evidence="2 3">
    <name type="scientific">Aspergillus novofumigatus (strain IBT 16806)</name>
    <dbReference type="NCBI Taxonomy" id="1392255"/>
    <lineage>
        <taxon>Eukaryota</taxon>
        <taxon>Fungi</taxon>
        <taxon>Dikarya</taxon>
        <taxon>Ascomycota</taxon>
        <taxon>Pezizomycotina</taxon>
        <taxon>Eurotiomycetes</taxon>
        <taxon>Eurotiomycetidae</taxon>
        <taxon>Eurotiales</taxon>
        <taxon>Aspergillaceae</taxon>
        <taxon>Aspergillus</taxon>
        <taxon>Aspergillus subgen. Fumigati</taxon>
    </lineage>
</organism>
<dbReference type="RefSeq" id="XP_024685494.1">
    <property type="nucleotide sequence ID" value="XM_024821951.1"/>
</dbReference>
<dbReference type="PANTHER" id="PTHR37540:SF5">
    <property type="entry name" value="TRANSCRIPTION FACTOR DOMAIN-CONTAINING PROTEIN"/>
    <property type="match status" value="1"/>
</dbReference>
<feature type="region of interest" description="Disordered" evidence="1">
    <location>
        <begin position="60"/>
        <end position="83"/>
    </location>
</feature>
<accession>A0A2I1CGZ9</accession>
<proteinExistence type="predicted"/>
<evidence type="ECO:0000256" key="1">
    <source>
        <dbReference type="SAM" id="MobiDB-lite"/>
    </source>
</evidence>
<dbReference type="OrthoDB" id="3469225at2759"/>
<evidence type="ECO:0000313" key="3">
    <source>
        <dbReference type="Proteomes" id="UP000234474"/>
    </source>
</evidence>
<dbReference type="EMBL" id="MSZS01000002">
    <property type="protein sequence ID" value="PKX96899.1"/>
    <property type="molecule type" value="Genomic_DNA"/>
</dbReference>
<comment type="caution">
    <text evidence="2">The sequence shown here is derived from an EMBL/GenBank/DDBJ whole genome shotgun (WGS) entry which is preliminary data.</text>
</comment>
<gene>
    <name evidence="2" type="ORF">P174DRAFT_363820</name>
</gene>
<dbReference type="STRING" id="1392255.A0A2I1CGZ9"/>
<dbReference type="Pfam" id="PF11951">
    <property type="entry name" value="Fungal_trans_2"/>
    <property type="match status" value="1"/>
</dbReference>
<reference evidence="3" key="1">
    <citation type="journal article" date="2018" name="Proc. Natl. Acad. Sci. U.S.A.">
        <title>Linking secondary metabolites to gene clusters through genome sequencing of six diverse Aspergillus species.</title>
        <authorList>
            <person name="Kaerboelling I."/>
            <person name="Vesth T.C."/>
            <person name="Frisvad J.C."/>
            <person name="Nybo J.L."/>
            <person name="Theobald S."/>
            <person name="Kuo A."/>
            <person name="Bowyer P."/>
            <person name="Matsuda Y."/>
            <person name="Mondo S."/>
            <person name="Lyhne E.K."/>
            <person name="Kogle M.E."/>
            <person name="Clum A."/>
            <person name="Lipzen A."/>
            <person name="Salamov A."/>
            <person name="Ngan C.Y."/>
            <person name="Daum C."/>
            <person name="Chiniquy J."/>
            <person name="Barry K."/>
            <person name="LaButti K."/>
            <person name="Haridas S."/>
            <person name="Simmons B.A."/>
            <person name="Magnuson J.K."/>
            <person name="Mortensen U.H."/>
            <person name="Larsen T.O."/>
            <person name="Grigoriev I.V."/>
            <person name="Baker S.E."/>
            <person name="Andersen M.R."/>
        </authorList>
    </citation>
    <scope>NUCLEOTIDE SEQUENCE [LARGE SCALE GENOMIC DNA]</scope>
    <source>
        <strain evidence="3">IBT 16806</strain>
    </source>
</reference>